<dbReference type="Proteomes" id="UP000277811">
    <property type="component" value="Unassembled WGS sequence"/>
</dbReference>
<organism evidence="1 2">
    <name type="scientific">Lucifera butyrica</name>
    <dbReference type="NCBI Taxonomy" id="1351585"/>
    <lineage>
        <taxon>Bacteria</taxon>
        <taxon>Bacillati</taxon>
        <taxon>Bacillota</taxon>
        <taxon>Negativicutes</taxon>
        <taxon>Veillonellales</taxon>
        <taxon>Veillonellaceae</taxon>
        <taxon>Lucifera</taxon>
    </lineage>
</organism>
<dbReference type="InterPro" id="IPR005560">
    <property type="entry name" value="Csp_YhjQ"/>
</dbReference>
<sequence length="129" mass="14860">MHTNWYECLVETIQFCEVNCENMATYFTRTPDITTREKQLQFLRDCADLCGWTSKYIARCSTFAKDIAGLCACICEACGKECLQHCDEESQHCARICLHCAKECRNFAYEKFEAFGDPADPPKVIHSYE</sequence>
<name>A0A498R5V7_9FIRM</name>
<reference evidence="1 2" key="1">
    <citation type="submission" date="2018-06" db="EMBL/GenBank/DDBJ databases">
        <authorList>
            <person name="Strepis N."/>
        </authorList>
    </citation>
    <scope>NUCLEOTIDE SEQUENCE [LARGE SCALE GENOMIC DNA]</scope>
    <source>
        <strain evidence="1">LUCI</strain>
    </source>
</reference>
<keyword evidence="2" id="KW-1185">Reference proteome</keyword>
<dbReference type="PANTHER" id="PTHR37310">
    <property type="entry name" value="CYTOPLASMIC PROTEIN-RELATED"/>
    <property type="match status" value="1"/>
</dbReference>
<dbReference type="Gene3D" id="1.20.1270.360">
    <property type="match status" value="1"/>
</dbReference>
<dbReference type="EMBL" id="UPPP01000064">
    <property type="protein sequence ID" value="VBB06495.1"/>
    <property type="molecule type" value="Genomic_DNA"/>
</dbReference>
<protein>
    <recommendedName>
        <fullName evidence="3">Ferredoxin</fullName>
    </recommendedName>
</protein>
<evidence type="ECO:0000313" key="1">
    <source>
        <dbReference type="EMBL" id="VBB06495.1"/>
    </source>
</evidence>
<dbReference type="InterPro" id="IPR044543">
    <property type="entry name" value="YHJQ-like"/>
</dbReference>
<proteinExistence type="predicted"/>
<gene>
    <name evidence="1" type="ORF">LUCI_1728</name>
</gene>
<dbReference type="AlphaFoldDB" id="A0A498R5V7"/>
<accession>A0A498R5V7</accession>
<evidence type="ECO:0000313" key="2">
    <source>
        <dbReference type="Proteomes" id="UP000277811"/>
    </source>
</evidence>
<dbReference type="CDD" id="cd08026">
    <property type="entry name" value="DUF326"/>
    <property type="match status" value="1"/>
</dbReference>
<dbReference type="PANTHER" id="PTHR37310:SF1">
    <property type="entry name" value="CYTOPLASMIC PROTEIN"/>
    <property type="match status" value="1"/>
</dbReference>
<dbReference type="Pfam" id="PF03860">
    <property type="entry name" value="Csp"/>
    <property type="match status" value="1"/>
</dbReference>
<evidence type="ECO:0008006" key="3">
    <source>
        <dbReference type="Google" id="ProtNLM"/>
    </source>
</evidence>